<feature type="site" description="Deprotonates C-terminal active site Cys" evidence="9">
    <location>
        <position position="23"/>
    </location>
</feature>
<dbReference type="PRINTS" id="PR00421">
    <property type="entry name" value="THIOREDOXIN"/>
</dbReference>
<dbReference type="NCBIfam" id="TIGR01068">
    <property type="entry name" value="thioredoxin"/>
    <property type="match status" value="1"/>
</dbReference>
<keyword evidence="4" id="KW-0249">Electron transport</keyword>
<evidence type="ECO:0000256" key="6">
    <source>
        <dbReference type="ARBA" id="ARBA00023284"/>
    </source>
</evidence>
<feature type="active site" description="Nucleophile" evidence="9">
    <location>
        <position position="29"/>
    </location>
</feature>
<keyword evidence="3" id="KW-0813">Transport</keyword>
<evidence type="ECO:0000256" key="2">
    <source>
        <dbReference type="ARBA" id="ARBA00020570"/>
    </source>
</evidence>
<evidence type="ECO:0000259" key="11">
    <source>
        <dbReference type="PROSITE" id="PS51352"/>
    </source>
</evidence>
<reference evidence="12" key="2">
    <citation type="journal article" date="2021" name="PeerJ">
        <title>Extensive microbial diversity within the chicken gut microbiome revealed by metagenomics and culture.</title>
        <authorList>
            <person name="Gilroy R."/>
            <person name="Ravi A."/>
            <person name="Getino M."/>
            <person name="Pursley I."/>
            <person name="Horton D.L."/>
            <person name="Alikhan N.F."/>
            <person name="Baker D."/>
            <person name="Gharbi K."/>
            <person name="Hall N."/>
            <person name="Watson M."/>
            <person name="Adriaenssens E.M."/>
            <person name="Foster-Nyarko E."/>
            <person name="Jarju S."/>
            <person name="Secka A."/>
            <person name="Antonio M."/>
            <person name="Oren A."/>
            <person name="Chaudhuri R.R."/>
            <person name="La Ragione R."/>
            <person name="Hildebrand F."/>
            <person name="Pallen M.J."/>
        </authorList>
    </citation>
    <scope>NUCLEOTIDE SEQUENCE</scope>
    <source>
        <strain evidence="12">11159</strain>
    </source>
</reference>
<feature type="site" description="Contributes to redox potential value" evidence="9">
    <location>
        <position position="30"/>
    </location>
</feature>
<feature type="disulfide bond" description="Redox-active" evidence="10">
    <location>
        <begin position="29"/>
        <end position="32"/>
    </location>
</feature>
<dbReference type="InterPro" id="IPR013766">
    <property type="entry name" value="Thioredoxin_domain"/>
</dbReference>
<dbReference type="GO" id="GO:0015035">
    <property type="term" value="F:protein-disulfide reductase activity"/>
    <property type="evidence" value="ECO:0007669"/>
    <property type="project" value="UniProtKB-UniRule"/>
</dbReference>
<dbReference type="InterPro" id="IPR017937">
    <property type="entry name" value="Thioredoxin_CS"/>
</dbReference>
<protein>
    <recommendedName>
        <fullName evidence="2 7">Thioredoxin</fullName>
    </recommendedName>
</protein>
<gene>
    <name evidence="12" type="primary">trxA</name>
    <name evidence="12" type="ORF">IAC58_04550</name>
</gene>
<dbReference type="CDD" id="cd02947">
    <property type="entry name" value="TRX_family"/>
    <property type="match status" value="1"/>
</dbReference>
<dbReference type="PANTHER" id="PTHR45663">
    <property type="entry name" value="GEO12009P1"/>
    <property type="match status" value="1"/>
</dbReference>
<evidence type="ECO:0000256" key="8">
    <source>
        <dbReference type="PIRNR" id="PIRNR000077"/>
    </source>
</evidence>
<sequence length="103" mass="11618">MLLHLEKGQNFKDLIKNGVVLVDFFATWCGPCKMLSPELEKLAEKRTDINVLKVDIDEFEEIAAEYNIRVVPTLILFKDGANLSVSTGFKPLPSLEKFVDTAF</sequence>
<dbReference type="Pfam" id="PF00085">
    <property type="entry name" value="Thioredoxin"/>
    <property type="match status" value="1"/>
</dbReference>
<evidence type="ECO:0000256" key="1">
    <source>
        <dbReference type="ARBA" id="ARBA00008987"/>
    </source>
</evidence>
<keyword evidence="5 10" id="KW-1015">Disulfide bond</keyword>
<comment type="similarity">
    <text evidence="1 8">Belongs to the thioredoxin family.</text>
</comment>
<name>A0A9D9DHV8_9BACL</name>
<dbReference type="EMBL" id="JADIMY010000088">
    <property type="protein sequence ID" value="MBO8427803.1"/>
    <property type="molecule type" value="Genomic_DNA"/>
</dbReference>
<evidence type="ECO:0000256" key="9">
    <source>
        <dbReference type="PIRSR" id="PIRSR000077-1"/>
    </source>
</evidence>
<comment type="caution">
    <text evidence="12">The sequence shown here is derived from an EMBL/GenBank/DDBJ whole genome shotgun (WGS) entry which is preliminary data.</text>
</comment>
<dbReference type="InterPro" id="IPR036249">
    <property type="entry name" value="Thioredoxin-like_sf"/>
</dbReference>
<proteinExistence type="inferred from homology"/>
<accession>A0A9D9DHV8</accession>
<dbReference type="Gene3D" id="3.40.30.10">
    <property type="entry name" value="Glutaredoxin"/>
    <property type="match status" value="1"/>
</dbReference>
<dbReference type="GO" id="GO:0005737">
    <property type="term" value="C:cytoplasm"/>
    <property type="evidence" value="ECO:0007669"/>
    <property type="project" value="TreeGrafter"/>
</dbReference>
<evidence type="ECO:0000256" key="3">
    <source>
        <dbReference type="ARBA" id="ARBA00022448"/>
    </source>
</evidence>
<feature type="domain" description="Thioredoxin" evidence="11">
    <location>
        <begin position="1"/>
        <end position="103"/>
    </location>
</feature>
<dbReference type="PROSITE" id="PS51352">
    <property type="entry name" value="THIOREDOXIN_2"/>
    <property type="match status" value="1"/>
</dbReference>
<organism evidence="12 13">
    <name type="scientific">Candidatus Onthovivens merdipullorum</name>
    <dbReference type="NCBI Taxonomy" id="2840889"/>
    <lineage>
        <taxon>Bacteria</taxon>
        <taxon>Bacillati</taxon>
        <taxon>Bacillota</taxon>
        <taxon>Bacilli</taxon>
        <taxon>Bacillales</taxon>
        <taxon>Candidatus Onthovivens</taxon>
    </lineage>
</organism>
<feature type="active site" description="Nucleophile" evidence="9">
    <location>
        <position position="32"/>
    </location>
</feature>
<evidence type="ECO:0000256" key="4">
    <source>
        <dbReference type="ARBA" id="ARBA00022982"/>
    </source>
</evidence>
<dbReference type="PANTHER" id="PTHR45663:SF11">
    <property type="entry name" value="GEO12009P1"/>
    <property type="match status" value="1"/>
</dbReference>
<dbReference type="InterPro" id="IPR005746">
    <property type="entry name" value="Thioredoxin"/>
</dbReference>
<dbReference type="PIRSF" id="PIRSF000077">
    <property type="entry name" value="Thioredoxin"/>
    <property type="match status" value="1"/>
</dbReference>
<evidence type="ECO:0000256" key="5">
    <source>
        <dbReference type="ARBA" id="ARBA00023157"/>
    </source>
</evidence>
<evidence type="ECO:0000256" key="7">
    <source>
        <dbReference type="NCBIfam" id="TIGR01068"/>
    </source>
</evidence>
<evidence type="ECO:0000313" key="13">
    <source>
        <dbReference type="Proteomes" id="UP000823613"/>
    </source>
</evidence>
<reference evidence="12" key="1">
    <citation type="submission" date="2020-10" db="EMBL/GenBank/DDBJ databases">
        <authorList>
            <person name="Gilroy R."/>
        </authorList>
    </citation>
    <scope>NUCLEOTIDE SEQUENCE</scope>
    <source>
        <strain evidence="12">11159</strain>
    </source>
</reference>
<dbReference type="AlphaFoldDB" id="A0A9D9DHV8"/>
<evidence type="ECO:0000313" key="12">
    <source>
        <dbReference type="EMBL" id="MBO8427803.1"/>
    </source>
</evidence>
<keyword evidence="6 10" id="KW-0676">Redox-active center</keyword>
<dbReference type="PROSITE" id="PS00194">
    <property type="entry name" value="THIOREDOXIN_1"/>
    <property type="match status" value="1"/>
</dbReference>
<feature type="site" description="Contributes to redox potential value" evidence="9">
    <location>
        <position position="31"/>
    </location>
</feature>
<dbReference type="Proteomes" id="UP000823613">
    <property type="component" value="Unassembled WGS sequence"/>
</dbReference>
<dbReference type="SUPFAM" id="SSF52833">
    <property type="entry name" value="Thioredoxin-like"/>
    <property type="match status" value="1"/>
</dbReference>
<evidence type="ECO:0000256" key="10">
    <source>
        <dbReference type="PIRSR" id="PIRSR000077-4"/>
    </source>
</evidence>